<feature type="transmembrane region" description="Helical" evidence="1">
    <location>
        <begin position="73"/>
        <end position="95"/>
    </location>
</feature>
<keyword evidence="3" id="KW-1185">Reference proteome</keyword>
<sequence>MVRANERWWDVPYCDACLGHAEAHERARAVNAGPANLVLGLGVGSGVLLTLSGMMCGLPGVFAPGELRNRATVAVMTVGMLVIGLGLLIGGVRWYQNLHAAAVQRQRRATKRARALASARCCGLPIAVVYEGWHGSVHTFWFANTDFAAAFARANAAKVVRP</sequence>
<reference evidence="3" key="1">
    <citation type="journal article" date="2023" name="Mar. Drugs">
        <title>Gemmata algarum, a Novel Planctomycete Isolated from an Algal Mat, Displays Antimicrobial Activity.</title>
        <authorList>
            <person name="Kumar G."/>
            <person name="Kallscheuer N."/>
            <person name="Kashif M."/>
            <person name="Ahamad S."/>
            <person name="Jagadeeshwari U."/>
            <person name="Pannikurungottu S."/>
            <person name="Haufschild T."/>
            <person name="Kabuu M."/>
            <person name="Sasikala C."/>
            <person name="Jogler C."/>
            <person name="Ramana C."/>
        </authorList>
    </citation>
    <scope>NUCLEOTIDE SEQUENCE [LARGE SCALE GENOMIC DNA]</scope>
    <source>
        <strain evidence="3">JC673</strain>
    </source>
</reference>
<keyword evidence="1" id="KW-0812">Transmembrane</keyword>
<dbReference type="RefSeq" id="WP_320686764.1">
    <property type="nucleotide sequence ID" value="NZ_JAXBLV010000175.1"/>
</dbReference>
<evidence type="ECO:0000313" key="2">
    <source>
        <dbReference type="EMBL" id="MDY3560122.1"/>
    </source>
</evidence>
<dbReference type="EMBL" id="JAXBLV010000175">
    <property type="protein sequence ID" value="MDY3560122.1"/>
    <property type="molecule type" value="Genomic_DNA"/>
</dbReference>
<keyword evidence="1" id="KW-1133">Transmembrane helix</keyword>
<name>A0ABU5EXU5_9BACT</name>
<evidence type="ECO:0000313" key="3">
    <source>
        <dbReference type="Proteomes" id="UP001272242"/>
    </source>
</evidence>
<evidence type="ECO:0000256" key="1">
    <source>
        <dbReference type="SAM" id="Phobius"/>
    </source>
</evidence>
<dbReference type="Proteomes" id="UP001272242">
    <property type="component" value="Unassembled WGS sequence"/>
</dbReference>
<organism evidence="2 3">
    <name type="scientific">Gemmata algarum</name>
    <dbReference type="NCBI Taxonomy" id="2975278"/>
    <lineage>
        <taxon>Bacteria</taxon>
        <taxon>Pseudomonadati</taxon>
        <taxon>Planctomycetota</taxon>
        <taxon>Planctomycetia</taxon>
        <taxon>Gemmatales</taxon>
        <taxon>Gemmataceae</taxon>
        <taxon>Gemmata</taxon>
    </lineage>
</organism>
<accession>A0ABU5EXU5</accession>
<protein>
    <submittedName>
        <fullName evidence="2">Uncharacterized protein</fullName>
    </submittedName>
</protein>
<keyword evidence="1" id="KW-0472">Membrane</keyword>
<comment type="caution">
    <text evidence="2">The sequence shown here is derived from an EMBL/GenBank/DDBJ whole genome shotgun (WGS) entry which is preliminary data.</text>
</comment>
<gene>
    <name evidence="2" type="ORF">R5W23_001347</name>
</gene>
<proteinExistence type="predicted"/>
<feature type="transmembrane region" description="Helical" evidence="1">
    <location>
        <begin position="37"/>
        <end position="61"/>
    </location>
</feature>